<keyword evidence="3" id="KW-1185">Reference proteome</keyword>
<dbReference type="GO" id="GO:0015661">
    <property type="term" value="F:L-lysine efflux transmembrane transporter activity"/>
    <property type="evidence" value="ECO:0007669"/>
    <property type="project" value="InterPro"/>
</dbReference>
<evidence type="ECO:0000313" key="3">
    <source>
        <dbReference type="Proteomes" id="UP000001694"/>
    </source>
</evidence>
<dbReference type="HOGENOM" id="CLU_078428_0_0_2"/>
<accession>B1YCN1</accession>
<evidence type="ECO:0000313" key="2">
    <source>
        <dbReference type="EMBL" id="ACB39544.1"/>
    </source>
</evidence>
<protein>
    <recommendedName>
        <fullName evidence="4">LysO family transporter</fullName>
    </recommendedName>
</protein>
<sequence>MFDVVKYMLPLAVGYAVGKAARVRPPSWLFTALVAVLVFAVSANASGAVLSNPGLYLAVSLVYSLALVLTSAVLGSVFDRRREGRGAGKPLVSLYAAASLAAGFAVGAFAKADYASAVEPLLIVLLFAAGVDMANAGVRLERAALLAPAVALAASALVGVFFKAALGITPAVAFGLGWYTFTGPYLARAGDAAGGAYGLLVNFFREQLTYLLGPHLARRFGRVGVLAAGGATTMDNTLPLYTALYGSSFSLYAFTNGVILTFIVPLLVPAVHQTFG</sequence>
<dbReference type="STRING" id="444157.Tneu_0605"/>
<feature type="transmembrane region" description="Helical" evidence="1">
    <location>
        <begin position="251"/>
        <end position="271"/>
    </location>
</feature>
<feature type="transmembrane region" description="Helical" evidence="1">
    <location>
        <begin position="150"/>
        <end position="179"/>
    </location>
</feature>
<dbReference type="RefSeq" id="WP_012349964.1">
    <property type="nucleotide sequence ID" value="NC_010525.1"/>
</dbReference>
<proteinExistence type="predicted"/>
<dbReference type="Proteomes" id="UP000001694">
    <property type="component" value="Chromosome"/>
</dbReference>
<keyword evidence="1" id="KW-1133">Transmembrane helix</keyword>
<evidence type="ECO:0008006" key="4">
    <source>
        <dbReference type="Google" id="ProtNLM"/>
    </source>
</evidence>
<keyword evidence="1" id="KW-0472">Membrane</keyword>
<dbReference type="PANTHER" id="PTHR35804">
    <property type="entry name" value="LYSINE EXPORTER LYSO"/>
    <property type="match status" value="1"/>
</dbReference>
<dbReference type="eggNOG" id="arCOG01615">
    <property type="taxonomic scope" value="Archaea"/>
</dbReference>
<feature type="transmembrane region" description="Helical" evidence="1">
    <location>
        <begin position="28"/>
        <end position="49"/>
    </location>
</feature>
<feature type="transmembrane region" description="Helical" evidence="1">
    <location>
        <begin position="55"/>
        <end position="78"/>
    </location>
</feature>
<dbReference type="InterPro" id="IPR005642">
    <property type="entry name" value="LysO"/>
</dbReference>
<dbReference type="GeneID" id="6165369"/>
<reference evidence="2" key="1">
    <citation type="submission" date="2008-03" db="EMBL/GenBank/DDBJ databases">
        <title>Complete sequence of Thermoproteus neutrophilus V24Sta.</title>
        <authorList>
            <consortium name="US DOE Joint Genome Institute"/>
            <person name="Copeland A."/>
            <person name="Lucas S."/>
            <person name="Lapidus A."/>
            <person name="Glavina del Rio T."/>
            <person name="Dalin E."/>
            <person name="Tice H."/>
            <person name="Bruce D."/>
            <person name="Goodwin L."/>
            <person name="Pitluck S."/>
            <person name="Sims D."/>
            <person name="Brettin T."/>
            <person name="Detter J.C."/>
            <person name="Han C."/>
            <person name="Kuske C.R."/>
            <person name="Schmutz J."/>
            <person name="Larimer F."/>
            <person name="Land M."/>
            <person name="Hauser L."/>
            <person name="Kyrpides N."/>
            <person name="Mikhailova N."/>
            <person name="Biddle J.F."/>
            <person name="Zhang Z."/>
            <person name="Fitz-Gibbon S.T."/>
            <person name="Lowe T.M."/>
            <person name="Saltikov C."/>
            <person name="House C.H."/>
            <person name="Richardson P."/>
        </authorList>
    </citation>
    <scope>NUCLEOTIDE SEQUENCE [LARGE SCALE GENOMIC DNA]</scope>
    <source>
        <strain evidence="2">V24Sta</strain>
    </source>
</reference>
<dbReference type="EMBL" id="CP001014">
    <property type="protein sequence ID" value="ACB39544.1"/>
    <property type="molecule type" value="Genomic_DNA"/>
</dbReference>
<dbReference type="PANTHER" id="PTHR35804:SF1">
    <property type="entry name" value="LYSINE EXPORTER LYSO"/>
    <property type="match status" value="1"/>
</dbReference>
<evidence type="ECO:0000256" key="1">
    <source>
        <dbReference type="SAM" id="Phobius"/>
    </source>
</evidence>
<name>B1YCN1_PYRNV</name>
<dbReference type="GO" id="GO:0005886">
    <property type="term" value="C:plasma membrane"/>
    <property type="evidence" value="ECO:0007669"/>
    <property type="project" value="TreeGrafter"/>
</dbReference>
<dbReference type="KEGG" id="tne:Tneu_0605"/>
<keyword evidence="1" id="KW-0812">Transmembrane</keyword>
<feature type="transmembrane region" description="Helical" evidence="1">
    <location>
        <begin position="225"/>
        <end position="245"/>
    </location>
</feature>
<organism evidence="2 3">
    <name type="scientific">Pyrobaculum neutrophilum (strain DSM 2338 / JCM 9278 / NBRC 100436 / V24Sta)</name>
    <name type="common">Thermoproteus neutrophilus</name>
    <dbReference type="NCBI Taxonomy" id="444157"/>
    <lineage>
        <taxon>Archaea</taxon>
        <taxon>Thermoproteota</taxon>
        <taxon>Thermoprotei</taxon>
        <taxon>Thermoproteales</taxon>
        <taxon>Thermoproteaceae</taxon>
        <taxon>Pyrobaculum</taxon>
    </lineage>
</organism>
<dbReference type="AlphaFoldDB" id="B1YCN1"/>
<feature type="transmembrane region" description="Helical" evidence="1">
    <location>
        <begin position="90"/>
        <end position="109"/>
    </location>
</feature>
<feature type="transmembrane region" description="Helical" evidence="1">
    <location>
        <begin position="185"/>
        <end position="204"/>
    </location>
</feature>
<gene>
    <name evidence="2" type="ordered locus">Tneu_0605</name>
</gene>
<dbReference type="Pfam" id="PF03956">
    <property type="entry name" value="Lys_export"/>
    <property type="match status" value="1"/>
</dbReference>